<dbReference type="Pfam" id="PF00050">
    <property type="entry name" value="Kazal_1"/>
    <property type="match status" value="1"/>
</dbReference>
<proteinExistence type="predicted"/>
<dbReference type="Gene3D" id="3.30.60.30">
    <property type="match status" value="1"/>
</dbReference>
<evidence type="ECO:0000259" key="1">
    <source>
        <dbReference type="PROSITE" id="PS51465"/>
    </source>
</evidence>
<dbReference type="InterPro" id="IPR002350">
    <property type="entry name" value="Kazal_dom"/>
</dbReference>
<organism evidence="2 3">
    <name type="scientific">Hymenobacter fastidiosus</name>
    <dbReference type="NCBI Taxonomy" id="486264"/>
    <lineage>
        <taxon>Bacteria</taxon>
        <taxon>Pseudomonadati</taxon>
        <taxon>Bacteroidota</taxon>
        <taxon>Cytophagia</taxon>
        <taxon>Cytophagales</taxon>
        <taxon>Hymenobacteraceae</taxon>
        <taxon>Hymenobacter</taxon>
    </lineage>
</organism>
<dbReference type="Proteomes" id="UP001500567">
    <property type="component" value="Unassembled WGS sequence"/>
</dbReference>
<dbReference type="InterPro" id="IPR036058">
    <property type="entry name" value="Kazal_dom_sf"/>
</dbReference>
<dbReference type="EMBL" id="BAABDJ010000039">
    <property type="protein sequence ID" value="GAA4018653.1"/>
    <property type="molecule type" value="Genomic_DNA"/>
</dbReference>
<feature type="domain" description="Kazal-like" evidence="1">
    <location>
        <begin position="16"/>
        <end position="70"/>
    </location>
</feature>
<evidence type="ECO:0000313" key="3">
    <source>
        <dbReference type="Proteomes" id="UP001500567"/>
    </source>
</evidence>
<dbReference type="SUPFAM" id="SSF100895">
    <property type="entry name" value="Kazal-type serine protease inhibitors"/>
    <property type="match status" value="1"/>
</dbReference>
<dbReference type="PROSITE" id="PS51465">
    <property type="entry name" value="KAZAL_2"/>
    <property type="match status" value="1"/>
</dbReference>
<evidence type="ECO:0000313" key="2">
    <source>
        <dbReference type="EMBL" id="GAA4018653.1"/>
    </source>
</evidence>
<accession>A0ABP7SZE3</accession>
<dbReference type="CDD" id="cd00104">
    <property type="entry name" value="KAZAL_FS"/>
    <property type="match status" value="1"/>
</dbReference>
<comment type="caution">
    <text evidence="2">The sequence shown here is derived from an EMBL/GenBank/DDBJ whole genome shotgun (WGS) entry which is preliminary data.</text>
</comment>
<sequence>MLWLLLLPACTAPKATPGTAACIDASKIRKDAMCTMQYAPVCGCDGKTYGNACAATNAGVTAYTGGECPNSPTN</sequence>
<protein>
    <recommendedName>
        <fullName evidence="1">Kazal-like domain-containing protein</fullName>
    </recommendedName>
</protein>
<reference evidence="3" key="1">
    <citation type="journal article" date="2019" name="Int. J. Syst. Evol. Microbiol.">
        <title>The Global Catalogue of Microorganisms (GCM) 10K type strain sequencing project: providing services to taxonomists for standard genome sequencing and annotation.</title>
        <authorList>
            <consortium name="The Broad Institute Genomics Platform"/>
            <consortium name="The Broad Institute Genome Sequencing Center for Infectious Disease"/>
            <person name="Wu L."/>
            <person name="Ma J."/>
        </authorList>
    </citation>
    <scope>NUCLEOTIDE SEQUENCE [LARGE SCALE GENOMIC DNA]</scope>
    <source>
        <strain evidence="3">JCM 17224</strain>
    </source>
</reference>
<gene>
    <name evidence="2" type="ORF">GCM10022408_35590</name>
</gene>
<name>A0ABP7SZE3_9BACT</name>
<keyword evidence="3" id="KW-1185">Reference proteome</keyword>